<reference evidence="1 2" key="1">
    <citation type="submission" date="2021-08" db="EMBL/GenBank/DDBJ databases">
        <authorList>
            <person name="Zhang D."/>
            <person name="Zhang A."/>
            <person name="Wang L."/>
        </authorList>
    </citation>
    <scope>NUCLEOTIDE SEQUENCE [LARGE SCALE GENOMIC DNA]</scope>
    <source>
        <strain evidence="1 2">WL0086</strain>
    </source>
</reference>
<accession>A0ABZ1C4U4</accession>
<dbReference type="Proteomes" id="UP000738431">
    <property type="component" value="Chromosome"/>
</dbReference>
<evidence type="ECO:0000313" key="1">
    <source>
        <dbReference type="EMBL" id="WRQ86665.1"/>
    </source>
</evidence>
<organism evidence="1 2">
    <name type="scientific">Actomonas aquatica</name>
    <dbReference type="NCBI Taxonomy" id="2866162"/>
    <lineage>
        <taxon>Bacteria</taxon>
        <taxon>Pseudomonadati</taxon>
        <taxon>Verrucomicrobiota</taxon>
        <taxon>Opitutia</taxon>
        <taxon>Opitutales</taxon>
        <taxon>Opitutaceae</taxon>
        <taxon>Actomonas</taxon>
    </lineage>
</organism>
<dbReference type="EMBL" id="CP139781">
    <property type="protein sequence ID" value="WRQ86665.1"/>
    <property type="molecule type" value="Genomic_DNA"/>
</dbReference>
<evidence type="ECO:0000313" key="2">
    <source>
        <dbReference type="Proteomes" id="UP000738431"/>
    </source>
</evidence>
<name>A0ABZ1C4U4_9BACT</name>
<dbReference type="RefSeq" id="WP_221030502.1">
    <property type="nucleotide sequence ID" value="NZ_CP139781.1"/>
</dbReference>
<protein>
    <submittedName>
        <fullName evidence="1">Uncharacterized protein</fullName>
    </submittedName>
</protein>
<reference evidence="1 2" key="2">
    <citation type="submission" date="2023-12" db="EMBL/GenBank/DDBJ databases">
        <title>Description of an unclassified Opitutus bacterium of Verrucomicrobiota.</title>
        <authorList>
            <person name="Zhang D.-F."/>
        </authorList>
    </citation>
    <scope>NUCLEOTIDE SEQUENCE [LARGE SCALE GENOMIC DNA]</scope>
    <source>
        <strain evidence="1 2">WL0086</strain>
    </source>
</reference>
<keyword evidence="2" id="KW-1185">Reference proteome</keyword>
<gene>
    <name evidence="1" type="ORF">K1X11_017775</name>
</gene>
<proteinExistence type="predicted"/>
<sequence length="414" mass="45761">MQQANTGAFSASVSRVRWARLGRLAAIFVVSCLPLCAQVRVHFFGFGRTLTSLPATDRDPTTQALVEMLSSAQARSALEASALRFLRSTGANPNLPLLEVIEPDAPLGEAWQAKSAALAAVSFDANEVVVTRQYYPNGFSTYRLFVPLPLVIISSQTYSLIYSQPAWLDMRFDQQVDLSAAETKATVINQLSSLYDGDEFAEYHQRRLLESLDHASRSSSMDVTYGLRLTDVTILDTEEGDSRVYGDTAEVRRLLRSALECFWSRSELVIPSGPGTIDPELQRTLHVRGYGLEVSTIKDPSHRLPRHESGNVFIPIAIPEPDQWLHCEVKTVTKLLGKAAAGGSSDWAFVLKMKLSRTGDTDTPVLIGSGFPKLPDHPKASLRPHLMEALVVLTRDVSEGWRKLFEHQPVRIGN</sequence>